<organism evidence="2 3">
    <name type="scientific">Bosea vaviloviae</name>
    <dbReference type="NCBI Taxonomy" id="1526658"/>
    <lineage>
        <taxon>Bacteria</taxon>
        <taxon>Pseudomonadati</taxon>
        <taxon>Pseudomonadota</taxon>
        <taxon>Alphaproteobacteria</taxon>
        <taxon>Hyphomicrobiales</taxon>
        <taxon>Boseaceae</taxon>
        <taxon>Bosea</taxon>
    </lineage>
</organism>
<protein>
    <recommendedName>
        <fullName evidence="1">Cyclic nucleotide-binding domain-containing protein</fullName>
    </recommendedName>
</protein>
<dbReference type="InterPro" id="IPR050397">
    <property type="entry name" value="Env_Response_Regulators"/>
</dbReference>
<dbReference type="InterPro" id="IPR018490">
    <property type="entry name" value="cNMP-bd_dom_sf"/>
</dbReference>
<dbReference type="AlphaFoldDB" id="A0A0N1F382"/>
<evidence type="ECO:0000313" key="3">
    <source>
        <dbReference type="Proteomes" id="UP000037822"/>
    </source>
</evidence>
<dbReference type="InterPro" id="IPR014710">
    <property type="entry name" value="RmlC-like_jellyroll"/>
</dbReference>
<dbReference type="Gene3D" id="2.60.120.10">
    <property type="entry name" value="Jelly Rolls"/>
    <property type="match status" value="1"/>
</dbReference>
<sequence length="149" mass="16179">MTLEADIACLGRLPLFRALPLPRLKLVALMGEKLSFEAGAQIAAEGEKPEGVYVVLQGEVEISNERSNGEGPRFHLNSGSLIGDVPLLSGQSYVGSISAKSAVTVLLLPKDLFFELMETIPDFSLALTRDLASRLYRLANFTLHAEKVH</sequence>
<dbReference type="PATRIC" id="fig|1526658.3.peg.4509"/>
<proteinExistence type="predicted"/>
<name>A0A0N1F382_9HYPH</name>
<dbReference type="SUPFAM" id="SSF51206">
    <property type="entry name" value="cAMP-binding domain-like"/>
    <property type="match status" value="1"/>
</dbReference>
<dbReference type="PROSITE" id="PS50042">
    <property type="entry name" value="CNMP_BINDING_3"/>
    <property type="match status" value="1"/>
</dbReference>
<keyword evidence="3" id="KW-1185">Reference proteome</keyword>
<reference evidence="2 3" key="1">
    <citation type="submission" date="2015-07" db="EMBL/GenBank/DDBJ databases">
        <title>Whole genome sequencing of Bosea vaviloviae isolated from cave pool.</title>
        <authorList>
            <person name="Tan N.E.H."/>
            <person name="Lee Y.P."/>
            <person name="Gan H.M."/>
            <person name="Barton H."/>
            <person name="Savka M.A."/>
        </authorList>
    </citation>
    <scope>NUCLEOTIDE SEQUENCE [LARGE SCALE GENOMIC DNA]</scope>
    <source>
        <strain evidence="2 3">SD260</strain>
    </source>
</reference>
<feature type="domain" description="Cyclic nucleotide-binding" evidence="1">
    <location>
        <begin position="15"/>
        <end position="134"/>
    </location>
</feature>
<evidence type="ECO:0000313" key="2">
    <source>
        <dbReference type="EMBL" id="KPH79985.1"/>
    </source>
</evidence>
<dbReference type="SMART" id="SM00100">
    <property type="entry name" value="cNMP"/>
    <property type="match status" value="1"/>
</dbReference>
<dbReference type="PANTHER" id="PTHR24567">
    <property type="entry name" value="CRP FAMILY TRANSCRIPTIONAL REGULATORY PROTEIN"/>
    <property type="match status" value="1"/>
</dbReference>
<gene>
    <name evidence="2" type="ORF">AE618_15675</name>
</gene>
<dbReference type="GO" id="GO:0005829">
    <property type="term" value="C:cytosol"/>
    <property type="evidence" value="ECO:0007669"/>
    <property type="project" value="TreeGrafter"/>
</dbReference>
<dbReference type="Pfam" id="PF00027">
    <property type="entry name" value="cNMP_binding"/>
    <property type="match status" value="1"/>
</dbReference>
<dbReference type="PANTHER" id="PTHR24567:SF74">
    <property type="entry name" value="HTH-TYPE TRANSCRIPTIONAL REGULATOR ARCR"/>
    <property type="match status" value="1"/>
</dbReference>
<dbReference type="EMBL" id="LGSZ01000047">
    <property type="protein sequence ID" value="KPH79985.1"/>
    <property type="molecule type" value="Genomic_DNA"/>
</dbReference>
<accession>A0A0N1F382</accession>
<dbReference type="InterPro" id="IPR000595">
    <property type="entry name" value="cNMP-bd_dom"/>
</dbReference>
<dbReference type="Proteomes" id="UP000037822">
    <property type="component" value="Unassembled WGS sequence"/>
</dbReference>
<dbReference type="RefSeq" id="WP_054209988.1">
    <property type="nucleotide sequence ID" value="NZ_LGSZ01000047.1"/>
</dbReference>
<dbReference type="GO" id="GO:0003700">
    <property type="term" value="F:DNA-binding transcription factor activity"/>
    <property type="evidence" value="ECO:0007669"/>
    <property type="project" value="TreeGrafter"/>
</dbReference>
<comment type="caution">
    <text evidence="2">The sequence shown here is derived from an EMBL/GenBank/DDBJ whole genome shotgun (WGS) entry which is preliminary data.</text>
</comment>
<dbReference type="CDD" id="cd00038">
    <property type="entry name" value="CAP_ED"/>
    <property type="match status" value="1"/>
</dbReference>
<evidence type="ECO:0000259" key="1">
    <source>
        <dbReference type="PROSITE" id="PS50042"/>
    </source>
</evidence>
<dbReference type="OrthoDB" id="3525895at2"/>